<comment type="cofactor">
    <cofactor evidence="2">
        <name>Zn(2+)</name>
        <dbReference type="ChEBI" id="CHEBI:29105"/>
    </cofactor>
</comment>
<name>A0A9P8WA53_9HYPO</name>
<evidence type="ECO:0000256" key="1">
    <source>
        <dbReference type="ARBA" id="ARBA00001936"/>
    </source>
</evidence>
<dbReference type="InterPro" id="IPR007708">
    <property type="entry name" value="DBR1_C"/>
</dbReference>
<dbReference type="AlphaFoldDB" id="A0A9P8WA53"/>
<dbReference type="SUPFAM" id="SSF56300">
    <property type="entry name" value="Metallo-dependent phosphatases"/>
    <property type="match status" value="1"/>
</dbReference>
<evidence type="ECO:0000256" key="12">
    <source>
        <dbReference type="ARBA" id="ARBA00023242"/>
    </source>
</evidence>
<dbReference type="GO" id="GO:0046872">
    <property type="term" value="F:metal ion binding"/>
    <property type="evidence" value="ECO:0007669"/>
    <property type="project" value="UniProtKB-KW"/>
</dbReference>
<dbReference type="PANTHER" id="PTHR12849:SF0">
    <property type="entry name" value="LARIAT DEBRANCHING ENZYME"/>
    <property type="match status" value="1"/>
</dbReference>
<dbReference type="GO" id="GO:0000398">
    <property type="term" value="P:mRNA splicing, via spliceosome"/>
    <property type="evidence" value="ECO:0007669"/>
    <property type="project" value="TreeGrafter"/>
</dbReference>
<comment type="caution">
    <text evidence="15">The sequence shown here is derived from an EMBL/GenBank/DDBJ whole genome shotgun (WGS) entry which is preliminary data.</text>
</comment>
<gene>
    <name evidence="15" type="ORF">B0T10DRAFT_481989</name>
</gene>
<dbReference type="InterPro" id="IPR029052">
    <property type="entry name" value="Metallo-depent_PP-like"/>
</dbReference>
<dbReference type="Gene3D" id="3.60.21.10">
    <property type="match status" value="1"/>
</dbReference>
<comment type="cofactor">
    <cofactor evidence="3">
        <name>Fe(2+)</name>
        <dbReference type="ChEBI" id="CHEBI:29033"/>
    </cofactor>
</comment>
<evidence type="ECO:0000256" key="9">
    <source>
        <dbReference type="ARBA" id="ARBA00022833"/>
    </source>
</evidence>
<keyword evidence="9" id="KW-0862">Zinc</keyword>
<accession>A0A9P8WA53</accession>
<evidence type="ECO:0000256" key="4">
    <source>
        <dbReference type="ARBA" id="ARBA00004123"/>
    </source>
</evidence>
<dbReference type="Pfam" id="PF00149">
    <property type="entry name" value="Metallophos"/>
    <property type="match status" value="1"/>
</dbReference>
<evidence type="ECO:0000313" key="16">
    <source>
        <dbReference type="Proteomes" id="UP000777438"/>
    </source>
</evidence>
<dbReference type="Pfam" id="PF05011">
    <property type="entry name" value="DBR1"/>
    <property type="match status" value="1"/>
</dbReference>
<evidence type="ECO:0000256" key="2">
    <source>
        <dbReference type="ARBA" id="ARBA00001947"/>
    </source>
</evidence>
<dbReference type="InterPro" id="IPR041816">
    <property type="entry name" value="Dbr1_N"/>
</dbReference>
<dbReference type="PANTHER" id="PTHR12849">
    <property type="entry name" value="RNA LARIAT DEBRANCHING ENZYME"/>
    <property type="match status" value="1"/>
</dbReference>
<feature type="domain" description="Lariat debranching enzyme C-terminal" evidence="14">
    <location>
        <begin position="290"/>
        <end position="449"/>
    </location>
</feature>
<dbReference type="SMART" id="SM01124">
    <property type="entry name" value="DBR1"/>
    <property type="match status" value="1"/>
</dbReference>
<keyword evidence="10" id="KW-0408">Iron</keyword>
<keyword evidence="7" id="KW-0479">Metal-binding</keyword>
<dbReference type="Proteomes" id="UP000777438">
    <property type="component" value="Unassembled WGS sequence"/>
</dbReference>
<evidence type="ECO:0000259" key="14">
    <source>
        <dbReference type="SMART" id="SM01124"/>
    </source>
</evidence>
<feature type="region of interest" description="Disordered" evidence="13">
    <location>
        <begin position="278"/>
        <end position="301"/>
    </location>
</feature>
<evidence type="ECO:0000256" key="5">
    <source>
        <dbReference type="ARBA" id="ARBA00006045"/>
    </source>
</evidence>
<protein>
    <submittedName>
        <fullName evidence="15">Lariat debranching enzyme, C-terminal domain-containing protein</fullName>
    </submittedName>
</protein>
<keyword evidence="8" id="KW-0378">Hydrolase</keyword>
<dbReference type="CDD" id="cd00844">
    <property type="entry name" value="MPP_Dbr1_N"/>
    <property type="match status" value="1"/>
</dbReference>
<dbReference type="EMBL" id="JAGPYM010000006">
    <property type="protein sequence ID" value="KAH6893320.1"/>
    <property type="molecule type" value="Genomic_DNA"/>
</dbReference>
<evidence type="ECO:0000256" key="7">
    <source>
        <dbReference type="ARBA" id="ARBA00022723"/>
    </source>
</evidence>
<comment type="subcellular location">
    <subcellularLocation>
        <location evidence="4">Nucleus</location>
    </subcellularLocation>
</comment>
<proteinExistence type="inferred from homology"/>
<keyword evidence="12" id="KW-0539">Nucleus</keyword>
<dbReference type="InterPro" id="IPR004843">
    <property type="entry name" value="Calcineurin-like_PHP"/>
</dbReference>
<evidence type="ECO:0000256" key="13">
    <source>
        <dbReference type="SAM" id="MobiDB-lite"/>
    </source>
</evidence>
<organism evidence="15 16">
    <name type="scientific">Thelonectria olida</name>
    <dbReference type="NCBI Taxonomy" id="1576542"/>
    <lineage>
        <taxon>Eukaryota</taxon>
        <taxon>Fungi</taxon>
        <taxon>Dikarya</taxon>
        <taxon>Ascomycota</taxon>
        <taxon>Pezizomycotina</taxon>
        <taxon>Sordariomycetes</taxon>
        <taxon>Hypocreomycetidae</taxon>
        <taxon>Hypocreales</taxon>
        <taxon>Nectriaceae</taxon>
        <taxon>Thelonectria</taxon>
    </lineage>
</organism>
<keyword evidence="16" id="KW-1185">Reference proteome</keyword>
<evidence type="ECO:0000256" key="11">
    <source>
        <dbReference type="ARBA" id="ARBA00023211"/>
    </source>
</evidence>
<keyword evidence="11" id="KW-0464">Manganese</keyword>
<keyword evidence="6" id="KW-0507">mRNA processing</keyword>
<evidence type="ECO:0000256" key="8">
    <source>
        <dbReference type="ARBA" id="ARBA00022801"/>
    </source>
</evidence>
<evidence type="ECO:0000256" key="3">
    <source>
        <dbReference type="ARBA" id="ARBA00001954"/>
    </source>
</evidence>
<evidence type="ECO:0000256" key="10">
    <source>
        <dbReference type="ARBA" id="ARBA00023004"/>
    </source>
</evidence>
<sequence>MAASQSAQSASIRQPKIAVVGCGHGQLDSIYETLEAQCAEKGWALSEIDFLVICGDFQAVRNHADLNCMSVPRRYRNLGDFHKYYSGEARAPVLTLVIGGNHEASNYLFELYHGGWLAPNIYYLGAAGVVRYGPWRIAGLSGIYSAADYRKPHDERLPYEREHIRSIYHVREYNVQRLLQVRERVDIGLSHDWPMWIELFGDHADLFAEKPHFLDSAKKDNLGSKAASQILDHLRPSYWFSGHMHVRFAADVEHKESQTLEDSIRALPVSEPLRNSLPIFKRRPKSTSSSKSGSPADRQSKTEFLALHKAGTDARGYMEVRELQLPAHADSDTAPFSSLDKDGKYSLFYDEEWLAITRAYADALRVADAETLVVPPAKPQKHAVSSLPKHRAWVKENIADRGLLKVPDNFVRHAPICSPNDAVDYEQPPEYANQQTATFAELLQMPNKFALESEE</sequence>
<dbReference type="OrthoDB" id="407609at2759"/>
<reference evidence="15 16" key="1">
    <citation type="journal article" date="2021" name="Nat. Commun.">
        <title>Genetic determinants of endophytism in the Arabidopsis root mycobiome.</title>
        <authorList>
            <person name="Mesny F."/>
            <person name="Miyauchi S."/>
            <person name="Thiergart T."/>
            <person name="Pickel B."/>
            <person name="Atanasova L."/>
            <person name="Karlsson M."/>
            <person name="Huettel B."/>
            <person name="Barry K.W."/>
            <person name="Haridas S."/>
            <person name="Chen C."/>
            <person name="Bauer D."/>
            <person name="Andreopoulos W."/>
            <person name="Pangilinan J."/>
            <person name="LaButti K."/>
            <person name="Riley R."/>
            <person name="Lipzen A."/>
            <person name="Clum A."/>
            <person name="Drula E."/>
            <person name="Henrissat B."/>
            <person name="Kohler A."/>
            <person name="Grigoriev I.V."/>
            <person name="Martin F.M."/>
            <person name="Hacquard S."/>
        </authorList>
    </citation>
    <scope>NUCLEOTIDE SEQUENCE [LARGE SCALE GENOMIC DNA]</scope>
    <source>
        <strain evidence="15 16">MPI-CAGE-CH-0241</strain>
    </source>
</reference>
<evidence type="ECO:0000256" key="6">
    <source>
        <dbReference type="ARBA" id="ARBA00022664"/>
    </source>
</evidence>
<comment type="similarity">
    <text evidence="5">Belongs to the lariat debranching enzyme family.</text>
</comment>
<evidence type="ECO:0000313" key="15">
    <source>
        <dbReference type="EMBL" id="KAH6893320.1"/>
    </source>
</evidence>
<comment type="cofactor">
    <cofactor evidence="1">
        <name>Mn(2+)</name>
        <dbReference type="ChEBI" id="CHEBI:29035"/>
    </cofactor>
</comment>
<dbReference type="GO" id="GO:0008419">
    <property type="term" value="F:RNA lariat debranching enzyme activity"/>
    <property type="evidence" value="ECO:0007669"/>
    <property type="project" value="TreeGrafter"/>
</dbReference>
<dbReference type="GO" id="GO:0005634">
    <property type="term" value="C:nucleus"/>
    <property type="evidence" value="ECO:0007669"/>
    <property type="project" value="UniProtKB-SubCell"/>
</dbReference>